<dbReference type="Proteomes" id="UP000076584">
    <property type="component" value="Unassembled WGS sequence"/>
</dbReference>
<evidence type="ECO:0000313" key="2">
    <source>
        <dbReference type="Proteomes" id="UP000076584"/>
    </source>
</evidence>
<proteinExistence type="predicted"/>
<accession>A0A166R9L1</accession>
<protein>
    <submittedName>
        <fullName evidence="1">Exo-beta--glucanase</fullName>
    </submittedName>
</protein>
<organism evidence="1 2">
    <name type="scientific">Colletotrichum incanum</name>
    <name type="common">Soybean anthracnose fungus</name>
    <dbReference type="NCBI Taxonomy" id="1573173"/>
    <lineage>
        <taxon>Eukaryota</taxon>
        <taxon>Fungi</taxon>
        <taxon>Dikarya</taxon>
        <taxon>Ascomycota</taxon>
        <taxon>Pezizomycotina</taxon>
        <taxon>Sordariomycetes</taxon>
        <taxon>Hypocreomycetidae</taxon>
        <taxon>Glomerellales</taxon>
        <taxon>Glomerellaceae</taxon>
        <taxon>Colletotrichum</taxon>
        <taxon>Colletotrichum spaethianum species complex</taxon>
    </lineage>
</organism>
<evidence type="ECO:0000313" key="1">
    <source>
        <dbReference type="EMBL" id="KZL68950.1"/>
    </source>
</evidence>
<keyword evidence="2" id="KW-1185">Reference proteome</keyword>
<gene>
    <name evidence="1" type="ORF">CI238_09516</name>
</gene>
<name>A0A166R9L1_COLIC</name>
<comment type="caution">
    <text evidence="1">The sequence shown here is derived from an EMBL/GenBank/DDBJ whole genome shotgun (WGS) entry which is preliminary data.</text>
</comment>
<dbReference type="AlphaFoldDB" id="A0A166R9L1"/>
<dbReference type="EMBL" id="LFIW01002495">
    <property type="protein sequence ID" value="KZL68950.1"/>
    <property type="molecule type" value="Genomic_DNA"/>
</dbReference>
<reference evidence="1 2" key="1">
    <citation type="submission" date="2015-06" db="EMBL/GenBank/DDBJ databases">
        <title>Survival trade-offs in plant roots during colonization by closely related pathogenic and mutualistic fungi.</title>
        <authorList>
            <person name="Hacquard S."/>
            <person name="Kracher B."/>
            <person name="Hiruma K."/>
            <person name="Weinman A."/>
            <person name="Muench P."/>
            <person name="Garrido Oter R."/>
            <person name="Ver Loren van Themaat E."/>
            <person name="Dallerey J.-F."/>
            <person name="Damm U."/>
            <person name="Henrissat B."/>
            <person name="Lespinet O."/>
            <person name="Thon M."/>
            <person name="Kemen E."/>
            <person name="McHardy A.C."/>
            <person name="Schulze-Lefert P."/>
            <person name="O'Connell R.J."/>
        </authorList>
    </citation>
    <scope>NUCLEOTIDE SEQUENCE [LARGE SCALE GENOMIC DNA]</scope>
    <source>
        <strain evidence="1 2">MAFF 238704</strain>
    </source>
</reference>
<sequence length="219" mass="24991">MEKLMSSNNGKGCVLIFLDTAHMKNIPEAKRISTDDGIHKSDAIQWTNAWPEKDDTKAVAEWAVDSWSRKTNFHVGKWISTPNPFTSTFVYSIQSIAVLPTNPALYWRGVNGIKLKKFPNVLLVDYIGMVLMNEPQWDSLSAELYTLAIGINLYTISENCDINKRRSPLLPSLKNQRRSSKPARVAVQRHHLRQWNDHRAPSAWLSSRTRGDPEERYGV</sequence>